<dbReference type="InterPro" id="IPR050090">
    <property type="entry name" value="Tyrosine_recombinase_XerCD"/>
</dbReference>
<protein>
    <submittedName>
        <fullName evidence="4">Phage integrase</fullName>
    </submittedName>
</protein>
<dbReference type="Gene3D" id="1.10.443.10">
    <property type="entry name" value="Intergrase catalytic core"/>
    <property type="match status" value="1"/>
</dbReference>
<name>Q21Q08_ALBFT</name>
<dbReference type="OrthoDB" id="305957at2"/>
<evidence type="ECO:0000313" key="5">
    <source>
        <dbReference type="Proteomes" id="UP000008332"/>
    </source>
</evidence>
<organism evidence="4 5">
    <name type="scientific">Albidiferax ferrireducens (strain ATCC BAA-621 / DSM 15236 / T118)</name>
    <name type="common">Rhodoferax ferrireducens</name>
    <dbReference type="NCBI Taxonomy" id="338969"/>
    <lineage>
        <taxon>Bacteria</taxon>
        <taxon>Pseudomonadati</taxon>
        <taxon>Pseudomonadota</taxon>
        <taxon>Betaproteobacteria</taxon>
        <taxon>Burkholderiales</taxon>
        <taxon>Comamonadaceae</taxon>
        <taxon>Rhodoferax</taxon>
    </lineage>
</organism>
<gene>
    <name evidence="4" type="ordered locus">Rfer_4451</name>
</gene>
<dbReference type="eggNOG" id="COG0582">
    <property type="taxonomic scope" value="Bacteria"/>
</dbReference>
<keyword evidence="1" id="KW-0229">DNA integration</keyword>
<dbReference type="PROSITE" id="PS51898">
    <property type="entry name" value="TYR_RECOMBINASE"/>
    <property type="match status" value="1"/>
</dbReference>
<sequence>MQKQKRALRLDGGQFTRLIKITRATSRYADRDVLVLMLGHHTGMRVTEISRITVADVLHPSGKLRQEVSLREAVTKGCRQRCAYLSSRALIEALEAYLAYRQAHGIGTELGDTRYRGLLPHQPLIFGGRGAALSQNTKRRTLENGERRDYKACDSLQSHITRLYKRAGIKGSSHSGRRGFAGKVLASTGDMETVRVLLGHQSLDCSQRYVDVSPAILQEMFASAIADNL</sequence>
<keyword evidence="2" id="KW-0233">DNA recombination</keyword>
<dbReference type="AlphaFoldDB" id="Q21Q08"/>
<feature type="domain" description="Tyr recombinase" evidence="3">
    <location>
        <begin position="3"/>
        <end position="222"/>
    </location>
</feature>
<keyword evidence="5" id="KW-1185">Reference proteome</keyword>
<dbReference type="Proteomes" id="UP000008332">
    <property type="component" value="Plasmid unnamed1"/>
</dbReference>
<dbReference type="GO" id="GO:0003677">
    <property type="term" value="F:DNA binding"/>
    <property type="evidence" value="ECO:0007669"/>
    <property type="project" value="InterPro"/>
</dbReference>
<dbReference type="KEGG" id="rfr:Rfer_4451"/>
<dbReference type="RefSeq" id="WP_011458602.1">
    <property type="nucleotide sequence ID" value="NC_007901.1"/>
</dbReference>
<reference evidence="5" key="1">
    <citation type="submission" date="2006-02" db="EMBL/GenBank/DDBJ databases">
        <title>Complete sequence of plasmid 1 of Rhodoferax ferrireducens DSM 15236.</title>
        <authorList>
            <person name="Copeland A."/>
            <person name="Lucas S."/>
            <person name="Lapidus A."/>
            <person name="Barry K."/>
            <person name="Detter J.C."/>
            <person name="Glavina del Rio T."/>
            <person name="Hammon N."/>
            <person name="Israni S."/>
            <person name="Pitluck S."/>
            <person name="Brettin T."/>
            <person name="Bruce D."/>
            <person name="Han C."/>
            <person name="Tapia R."/>
            <person name="Gilna P."/>
            <person name="Kiss H."/>
            <person name="Schmutz J."/>
            <person name="Larimer F."/>
            <person name="Land M."/>
            <person name="Kyrpides N."/>
            <person name="Ivanova N."/>
            <person name="Richardson P."/>
        </authorList>
    </citation>
    <scope>NUCLEOTIDE SEQUENCE [LARGE SCALE GENOMIC DNA]</scope>
    <source>
        <strain evidence="5">ATCC BAA-621 / DSM 15236 / T118</strain>
        <plasmid evidence="5">Plasmid pDSM15236</plasmid>
    </source>
</reference>
<dbReference type="EMBL" id="CP000268">
    <property type="protein sequence ID" value="ABD72137.1"/>
    <property type="molecule type" value="Genomic_DNA"/>
</dbReference>
<evidence type="ECO:0000313" key="4">
    <source>
        <dbReference type="EMBL" id="ABD72137.1"/>
    </source>
</evidence>
<evidence type="ECO:0000256" key="1">
    <source>
        <dbReference type="ARBA" id="ARBA00022908"/>
    </source>
</evidence>
<accession>Q21Q08</accession>
<dbReference type="GO" id="GO:0006310">
    <property type="term" value="P:DNA recombination"/>
    <property type="evidence" value="ECO:0007669"/>
    <property type="project" value="UniProtKB-KW"/>
</dbReference>
<evidence type="ECO:0000259" key="3">
    <source>
        <dbReference type="PROSITE" id="PS51898"/>
    </source>
</evidence>
<dbReference type="InterPro" id="IPR013762">
    <property type="entry name" value="Integrase-like_cat_sf"/>
</dbReference>
<dbReference type="CDD" id="cd00397">
    <property type="entry name" value="DNA_BRE_C"/>
    <property type="match status" value="1"/>
</dbReference>
<dbReference type="InterPro" id="IPR002104">
    <property type="entry name" value="Integrase_catalytic"/>
</dbReference>
<dbReference type="InterPro" id="IPR011010">
    <property type="entry name" value="DNA_brk_join_enz"/>
</dbReference>
<dbReference type="PANTHER" id="PTHR30349">
    <property type="entry name" value="PHAGE INTEGRASE-RELATED"/>
    <property type="match status" value="1"/>
</dbReference>
<dbReference type="GO" id="GO:0015074">
    <property type="term" value="P:DNA integration"/>
    <property type="evidence" value="ECO:0007669"/>
    <property type="project" value="UniProtKB-KW"/>
</dbReference>
<geneLocation type="plasmid" evidence="5">
    <name>pDSM15236</name>
</geneLocation>
<evidence type="ECO:0000256" key="2">
    <source>
        <dbReference type="ARBA" id="ARBA00023172"/>
    </source>
</evidence>
<keyword evidence="4" id="KW-0614">Plasmid</keyword>
<dbReference type="HOGENOM" id="CLU_027562_29_1_4"/>
<dbReference type="Pfam" id="PF00589">
    <property type="entry name" value="Phage_integrase"/>
    <property type="match status" value="1"/>
</dbReference>
<dbReference type="SUPFAM" id="SSF56349">
    <property type="entry name" value="DNA breaking-rejoining enzymes"/>
    <property type="match status" value="1"/>
</dbReference>
<proteinExistence type="predicted"/>